<dbReference type="AlphaFoldDB" id="U5N9X3"/>
<protein>
    <submittedName>
        <fullName evidence="1">Uncharacterized protein</fullName>
    </submittedName>
</protein>
<proteinExistence type="predicted"/>
<organism evidence="1 2">
    <name type="scientific">Candidatus Symbiobacter mobilis CR</name>
    <dbReference type="NCBI Taxonomy" id="946483"/>
    <lineage>
        <taxon>Bacteria</taxon>
        <taxon>Pseudomonadati</taxon>
        <taxon>Pseudomonadota</taxon>
        <taxon>Betaproteobacteria</taxon>
        <taxon>Burkholderiales</taxon>
        <taxon>Comamonadaceae</taxon>
    </lineage>
</organism>
<accession>U5N9X3</accession>
<gene>
    <name evidence="1" type="ORF">Cenrod_2049</name>
</gene>
<keyword evidence="2" id="KW-1185">Reference proteome</keyword>
<reference evidence="1 2" key="1">
    <citation type="journal article" date="2013" name="Genome Biol.">
        <title>Genomic analysis reveals key aspects of prokaryotic symbiosis in the phototrophic consortium "Chlorochromatium aggregatum".</title>
        <authorList>
            <person name="Liu Z."/>
            <person name="Muller J."/>
            <person name="Li T."/>
            <person name="Alvey R.M."/>
            <person name="Vogl K."/>
            <person name="Frigaard N.U."/>
            <person name="Rockwell N.C."/>
            <person name="Boyd E.S."/>
            <person name="Tomsho L.P."/>
            <person name="Schuster S.C."/>
            <person name="Henke P."/>
            <person name="Rohde M."/>
            <person name="Overmann J."/>
            <person name="Bryant D.A."/>
        </authorList>
    </citation>
    <scope>NUCLEOTIDE SEQUENCE [LARGE SCALE GENOMIC DNA]</scope>
    <source>
        <strain evidence="1">CR</strain>
    </source>
</reference>
<name>U5N9X3_9BURK</name>
<dbReference type="Proteomes" id="UP000017184">
    <property type="component" value="Chromosome"/>
</dbReference>
<dbReference type="EMBL" id="CP004885">
    <property type="protein sequence ID" value="AGX88120.1"/>
    <property type="molecule type" value="Genomic_DNA"/>
</dbReference>
<dbReference type="KEGG" id="cbx:Cenrod_2049"/>
<dbReference type="STRING" id="946483.Cenrod_2049"/>
<dbReference type="HOGENOM" id="CLU_2068859_0_0_4"/>
<evidence type="ECO:0000313" key="1">
    <source>
        <dbReference type="EMBL" id="AGX88120.1"/>
    </source>
</evidence>
<sequence>MHVFWLPFEHLEKTAIGIEQHPRNAIDFVVVVAGLQNGSHLGFSATDQIAAVDQLDQRNLGHTSLSSARYRGNADPSRQGITGAAASAPSAPGCVLHITFAMVLPRPNALRFAIWGSQ</sequence>
<evidence type="ECO:0000313" key="2">
    <source>
        <dbReference type="Proteomes" id="UP000017184"/>
    </source>
</evidence>